<keyword evidence="4" id="KW-0964">Secreted</keyword>
<dbReference type="InterPro" id="IPR013783">
    <property type="entry name" value="Ig-like_fold"/>
</dbReference>
<dbReference type="RefSeq" id="WP_181601886.1">
    <property type="nucleotide sequence ID" value="NZ_CP059378.1"/>
</dbReference>
<dbReference type="PANTHER" id="PTHR36108:SF13">
    <property type="entry name" value="COLOSSIN-B-RELATED"/>
    <property type="match status" value="1"/>
</dbReference>
<dbReference type="InterPro" id="IPR041171">
    <property type="entry name" value="SDR_Ig"/>
</dbReference>
<evidence type="ECO:0000259" key="9">
    <source>
        <dbReference type="Pfam" id="PF17802"/>
    </source>
</evidence>
<feature type="domain" description="Collagen binding" evidence="8">
    <location>
        <begin position="183"/>
        <end position="294"/>
    </location>
</feature>
<dbReference type="InterPro" id="IPR041033">
    <property type="entry name" value="SpaA_PFL_dom_1"/>
</dbReference>
<evidence type="ECO:0000313" key="12">
    <source>
        <dbReference type="Proteomes" id="UP000512286"/>
    </source>
</evidence>
<gene>
    <name evidence="11" type="ORF">HZF06_23330</name>
</gene>
<dbReference type="InterPro" id="IPR008456">
    <property type="entry name" value="Collagen-bd_dom"/>
</dbReference>
<evidence type="ECO:0000259" key="10">
    <source>
        <dbReference type="Pfam" id="PF17961"/>
    </source>
</evidence>
<comment type="subcellular location">
    <subcellularLocation>
        <location evidence="1">Secreted</location>
        <location evidence="1">Cell wall</location>
        <topology evidence="1">Peptidoglycan-anchor</topology>
    </subcellularLocation>
</comment>
<dbReference type="KEGG" id="cint:HZF06_23330"/>
<protein>
    <submittedName>
        <fullName evidence="11">LPXTG cell wall anchor domain-containing protein</fullName>
    </submittedName>
</protein>
<keyword evidence="7" id="KW-0472">Membrane</keyword>
<feature type="domain" description="SpaA-like prealbumin fold" evidence="9">
    <location>
        <begin position="1378"/>
        <end position="1463"/>
    </location>
</feature>
<dbReference type="Pfam" id="PF05737">
    <property type="entry name" value="Collagen_bind"/>
    <property type="match status" value="4"/>
</dbReference>
<keyword evidence="6" id="KW-0572">Peptidoglycan-anchor</keyword>
<feature type="domain" description="SpaA-like prealbumin fold" evidence="9">
    <location>
        <begin position="1274"/>
        <end position="1357"/>
    </location>
</feature>
<dbReference type="SUPFAM" id="SSF49478">
    <property type="entry name" value="Cna protein B-type domain"/>
    <property type="match status" value="12"/>
</dbReference>
<feature type="domain" description="SpaA-like prealbumin fold" evidence="9">
    <location>
        <begin position="966"/>
        <end position="1043"/>
    </location>
</feature>
<evidence type="ECO:0000256" key="3">
    <source>
        <dbReference type="ARBA" id="ARBA00022512"/>
    </source>
</evidence>
<dbReference type="Gene3D" id="2.60.40.10">
    <property type="entry name" value="Immunoglobulins"/>
    <property type="match status" value="14"/>
</dbReference>
<evidence type="ECO:0000256" key="1">
    <source>
        <dbReference type="ARBA" id="ARBA00004168"/>
    </source>
</evidence>
<evidence type="ECO:0000256" key="5">
    <source>
        <dbReference type="ARBA" id="ARBA00022729"/>
    </source>
</evidence>
<evidence type="ECO:0000256" key="2">
    <source>
        <dbReference type="ARBA" id="ARBA00007257"/>
    </source>
</evidence>
<feature type="domain" description="SpaA-like prealbumin fold" evidence="9">
    <location>
        <begin position="1742"/>
        <end position="1828"/>
    </location>
</feature>
<keyword evidence="7" id="KW-1133">Transmembrane helix</keyword>
<dbReference type="EMBL" id="CP059378">
    <property type="protein sequence ID" value="QLY79910.1"/>
    <property type="molecule type" value="Genomic_DNA"/>
</dbReference>
<feature type="domain" description="SpaA-like prealbumin fold" evidence="9">
    <location>
        <begin position="854"/>
        <end position="929"/>
    </location>
</feature>
<dbReference type="InterPro" id="IPR008966">
    <property type="entry name" value="Adhesion_dom_sf"/>
</dbReference>
<dbReference type="Pfam" id="PF17802">
    <property type="entry name" value="SpaA"/>
    <property type="match status" value="14"/>
</dbReference>
<feature type="domain" description="SpaA-like prealbumin fold" evidence="9">
    <location>
        <begin position="1469"/>
        <end position="1554"/>
    </location>
</feature>
<organism evidence="11 12">
    <name type="scientific">Clostridium intestinale</name>
    <dbReference type="NCBI Taxonomy" id="36845"/>
    <lineage>
        <taxon>Bacteria</taxon>
        <taxon>Bacillati</taxon>
        <taxon>Bacillota</taxon>
        <taxon>Clostridia</taxon>
        <taxon>Eubacteriales</taxon>
        <taxon>Clostridiaceae</taxon>
        <taxon>Clostridium</taxon>
    </lineage>
</organism>
<feature type="domain" description="SpaA-like prealbumin fold" evidence="9">
    <location>
        <begin position="1651"/>
        <end position="1737"/>
    </location>
</feature>
<accession>A0A7D6VTY5</accession>
<feature type="domain" description="SpaA-like prealbumin fold" evidence="9">
    <location>
        <begin position="1163"/>
        <end position="1253"/>
    </location>
</feature>
<dbReference type="NCBIfam" id="TIGR01451">
    <property type="entry name" value="B_ant_repeat"/>
    <property type="match status" value="3"/>
</dbReference>
<feature type="domain" description="SpaA-like prealbumin fold" evidence="9">
    <location>
        <begin position="1069"/>
        <end position="1146"/>
    </location>
</feature>
<dbReference type="InterPro" id="IPR047589">
    <property type="entry name" value="DUF11_rpt"/>
</dbReference>
<feature type="domain" description="Collagen binding" evidence="8">
    <location>
        <begin position="707"/>
        <end position="829"/>
    </location>
</feature>
<dbReference type="Gene3D" id="2.60.40.1280">
    <property type="match status" value="1"/>
</dbReference>
<keyword evidence="3" id="KW-0134">Cell wall</keyword>
<sequence length="2234" mass="244532">MRKRKFSVFTAILTLFMQLIFIIQPASVLAETGEDITGTSKFQITNVEIKKDNNDTELGENVKKDSAIFIKYSWMIPNSEDVNPGDYYTLQLPKEIKIVSPINQAINAADGKVADMNINTNGLVKLTFTNFANNYSNVTGNFYVNCHFKADEIGTNNPVEIIFNVPGKSEPVRVNIDFEQPNPSIQKSVEYDKATDEITWKIVVNKENVNVTDASIEDTIEAGQKFIPNSVTINGQTASNTNYNYDETTRKFTYNLGDITKQQTITFKTSIHDDLATKDQGDYTYSNKATLNYKDDGSPKSVTSNNASVTVPINLIKKSGEYKGNTNKKIDWTITVNESGRTINNATVKDTLPKGLKIVEGSLKLDGSILQPNQYQYQFVDYQTDSILDINLGNITDKKVITFTTDVDINVYNSNNPVNYNNKAVLSGEGVKEGTSSNDGVGITPNIIQKNGAGYDAATGIITWQVIVNSNETSVGAGAVVTDNIEANQSYIEGSATIDDGSNGSFINLSSSQVVYKFNNAFNKKYVITFKTQVIDPTHYRANHSENYKNIVNLTAPNINQNTTGYQKVDSEIIRKEGVSYNYATREVTWKIVVNRNKMPITNAVVTDAIPNGHDYVAGSATIDDSTAGSFNSDSNIASTRILKYTFNGTINKTYTITFKTKIIDLSIFNTSGNRTVENTASITGNEIPTNGDNDSKGSKTISNEIVSKTSSYTNGNSYIDWTVKSNPNWNVPMSGATITDILQDGLSLDTDTVELYKASVNSDGTLVQGEKVTLTGENVKYDINTRKFDFTFPQNSGYGAFILKFRTNVSKAGNYTNTVNFKATGISDEDGTTQTGVWFSDGGGSATGDTTGIRLIKTDGDSKPLSGAVFQLIDQYGNVKAVSEATKADGAILFDKLKYERNYSIKEITAPTGYTLNSNIYTFQIKNGLNQGTSYDSVDGVLKFSSSDNSKKTVTYNYKDEILRGSIQLHKAGVEEDIEGAVFQLYKEDGITPVKDSNDNNITSTSKKDGIVLFTNIPYGKYKIKEISVPVPYSLYKGDISADLTSLTTNGQVVYANPYNVYNSKIKGSLKIIKTDEENGDRIKGVTIEIYDNNKKKINMGITDGNGEVQFDNLVYGDYYYREVAKPDNYILDNSYHAFKIESDSTALAPQLINFTNKKVKGDIEFTKVGEDSDSSKLKGAVFGLYQNDGLTPVKDSNGEAITSTSGDDGKVQFKNIEYGSYKIKEIIAPTGYKLSTEVLTAVIGKDDNGKTVKPESGDKLKNIKIRGNIEFIKKGDLLDKEALKGAEFTLYEEDGITPVTNLLGNITSTSDENGKVRFSSIKYGKYKIKETKAPEGYNLSKEVLSVNITEDGVTVIPTFVSGVVARSLINKLITGGIEISKSDISTSAPVPGATITIYTKDGIKVVEAVTGEDGKVKFEKLNYGDYYFQETNSPEGYLLNTDKHEFSIKEDGVVLKANLSNTMITGGIEISKTDISTSAPVSGATITIYTKDGTKVVEAVTREDGKVVFEKLNYGDYYFQETNAPEGYLLNPDRHEFSIKENGTILKDTLTNTMITGGIEISKTDISTSAPVSGATITIYTKTGDKVVEAITGEYGKVKFEKLNYGDYYFVETNAPEGYLLNTDKHEFSIKEDGVVLKANLSNTMITGGIEISKTDISTSVPVPGATITIYTKDGTKVVEAVTGEDGKVKFEKLNYGDYYFLETNAPEGYLLNPDKHEFSIKEDGAMLKATLTNTMITGGIEISKTDISTSAPVPGATITIYTKTGDKVVEAVTGEDGKVKFEKLNYGDYYFLETNAPEGYILNSDKHEFSIKEDGAILKATLTNTMITGGIEISKTDISTSAPVPGATITIYTKEGTKVVEALTGEDGKVVFEKLNYGDYYFQETNAPEGYLLNPDKHEFSIKEDGAILKATLTNTMITGGIEISKTDISTSAPVPGATITIYTKTGDKVVEAVTGEDGKVKFEKLNYGDYYFLETNAPEGYLLNQDKHEFRIKENGTILKATLTNTIITGGIEISKSDISTSAPVPGATITIYTKTGDKVVEAVTGEDGKVKFEKLNYGDYYFLETNAPEGYLLNPNKHEFSIKEDGAILKDTLTNTMITGGIEISKTDISTSATVSGATIAIYTKDGRKVIEAVTDKDGKVRFEKLNYGEYYFVETNAPDGYVLNTDKHEFSIKEDGVILKDSITNTKKVVIDLPQTGGSISLTNLVYIGIFSIVLGFVFIFIRKRKIN</sequence>
<feature type="domain" description="SpaA-like prealbumin fold" evidence="9">
    <location>
        <begin position="1924"/>
        <end position="2010"/>
    </location>
</feature>
<dbReference type="Gene3D" id="2.60.40.740">
    <property type="match status" value="5"/>
</dbReference>
<feature type="domain" description="SpaA-like prealbumin fold" evidence="9">
    <location>
        <begin position="1560"/>
        <end position="1645"/>
    </location>
</feature>
<name>A0A7D6VTY5_9CLOT</name>
<evidence type="ECO:0000259" key="8">
    <source>
        <dbReference type="Pfam" id="PF05737"/>
    </source>
</evidence>
<evidence type="ECO:0000256" key="4">
    <source>
        <dbReference type="ARBA" id="ARBA00022525"/>
    </source>
</evidence>
<proteinExistence type="inferred from homology"/>
<feature type="domain" description="SDR-like Ig" evidence="10">
    <location>
        <begin position="64"/>
        <end position="156"/>
    </location>
</feature>
<feature type="domain" description="Collagen binding" evidence="8">
    <location>
        <begin position="315"/>
        <end position="432"/>
    </location>
</feature>
<dbReference type="Pfam" id="PF17961">
    <property type="entry name" value="Big_8"/>
    <property type="match status" value="1"/>
</dbReference>
<dbReference type="GO" id="GO:0007155">
    <property type="term" value="P:cell adhesion"/>
    <property type="evidence" value="ECO:0007669"/>
    <property type="project" value="InterPro"/>
</dbReference>
<dbReference type="PANTHER" id="PTHR36108">
    <property type="entry name" value="COLOSSIN-B-RELATED"/>
    <property type="match status" value="1"/>
</dbReference>
<dbReference type="GO" id="GO:0005518">
    <property type="term" value="F:collagen binding"/>
    <property type="evidence" value="ECO:0007669"/>
    <property type="project" value="InterPro"/>
</dbReference>
<feature type="domain" description="SpaA-like prealbumin fold" evidence="9">
    <location>
        <begin position="1833"/>
        <end position="1919"/>
    </location>
</feature>
<dbReference type="SUPFAM" id="SSF49401">
    <property type="entry name" value="Bacterial adhesins"/>
    <property type="match status" value="6"/>
</dbReference>
<keyword evidence="5" id="KW-0732">Signal</keyword>
<evidence type="ECO:0000313" key="11">
    <source>
        <dbReference type="EMBL" id="QLY79910.1"/>
    </source>
</evidence>
<feature type="domain" description="SpaA-like prealbumin fold" evidence="9">
    <location>
        <begin position="2015"/>
        <end position="2100"/>
    </location>
</feature>
<dbReference type="InterPro" id="IPR011252">
    <property type="entry name" value="Fibrogen-bd_dom1"/>
</dbReference>
<comment type="similarity">
    <text evidence="2">Belongs to the serine-aspartate repeat-containing protein (SDr) family.</text>
</comment>
<evidence type="ECO:0000256" key="6">
    <source>
        <dbReference type="ARBA" id="ARBA00023088"/>
    </source>
</evidence>
<dbReference type="NCBIfam" id="TIGR01167">
    <property type="entry name" value="LPXTG_anchor"/>
    <property type="match status" value="1"/>
</dbReference>
<dbReference type="Proteomes" id="UP000512286">
    <property type="component" value="Chromosome"/>
</dbReference>
<keyword evidence="7" id="KW-0812">Transmembrane</keyword>
<feature type="domain" description="Collagen binding" evidence="8">
    <location>
        <begin position="572"/>
        <end position="688"/>
    </location>
</feature>
<feature type="domain" description="SpaA-like prealbumin fold" evidence="9">
    <location>
        <begin position="2106"/>
        <end position="2193"/>
    </location>
</feature>
<reference evidence="11 12" key="1">
    <citation type="submission" date="2020-07" db="EMBL/GenBank/DDBJ databases">
        <title>Electron transfer.</title>
        <authorList>
            <person name="Huang L."/>
            <person name="Liu X."/>
            <person name="Zhou S."/>
        </authorList>
    </citation>
    <scope>NUCLEOTIDE SEQUENCE [LARGE SCALE GENOMIC DNA]</scope>
    <source>
        <strain evidence="11 12">Lx1</strain>
    </source>
</reference>
<evidence type="ECO:0000256" key="7">
    <source>
        <dbReference type="SAM" id="Phobius"/>
    </source>
</evidence>
<feature type="transmembrane region" description="Helical" evidence="7">
    <location>
        <begin position="2211"/>
        <end position="2228"/>
    </location>
</feature>